<dbReference type="RefSeq" id="WP_014428714.1">
    <property type="nucleotide sequence ID" value="NC_017075.1"/>
</dbReference>
<dbReference type="PANTHER" id="PTHR21248:SF22">
    <property type="entry name" value="PHOSPHOLIPASE D"/>
    <property type="match status" value="1"/>
</dbReference>
<dbReference type="HOGENOM" id="CLU_038053_0_0_4"/>
<dbReference type="Proteomes" id="UP000007883">
    <property type="component" value="Chromosome"/>
</dbReference>
<dbReference type="KEGG" id="rge:RGE_25110"/>
<proteinExistence type="predicted"/>
<feature type="domain" description="PLD phosphodiesterase" evidence="2">
    <location>
        <begin position="276"/>
        <end position="303"/>
    </location>
</feature>
<dbReference type="Pfam" id="PF13091">
    <property type="entry name" value="PLDc_2"/>
    <property type="match status" value="1"/>
</dbReference>
<dbReference type="InterPro" id="IPR001736">
    <property type="entry name" value="PLipase_D/transphosphatidylase"/>
</dbReference>
<reference evidence="3 4" key="1">
    <citation type="journal article" date="2012" name="J. Bacteriol.">
        <title>Complete genome sequence of phototrophic betaproteobacterium Rubrivivax gelatinosus IL144.</title>
        <authorList>
            <person name="Nagashima S."/>
            <person name="Kamimura A."/>
            <person name="Shimizu T."/>
            <person name="Nakamura-isaki S."/>
            <person name="Aono E."/>
            <person name="Sakamoto K."/>
            <person name="Ichikawa N."/>
            <person name="Nakazawa H."/>
            <person name="Sekine M."/>
            <person name="Yamazaki S."/>
            <person name="Fujita N."/>
            <person name="Shimada K."/>
            <person name="Hanada S."/>
            <person name="Nagashima K.V.P."/>
        </authorList>
    </citation>
    <scope>NUCLEOTIDE SEQUENCE [LARGE SCALE GENOMIC DNA]</scope>
    <source>
        <strain evidence="4">NBRC 100245 / IL144</strain>
    </source>
</reference>
<dbReference type="Gene3D" id="3.30.870.10">
    <property type="entry name" value="Endonuclease Chain A"/>
    <property type="match status" value="2"/>
</dbReference>
<protein>
    <submittedName>
        <fullName evidence="3">Putative cardiolipin synthase</fullName>
    </submittedName>
</protein>
<name>I0HS65_RUBGI</name>
<evidence type="ECO:0000256" key="1">
    <source>
        <dbReference type="SAM" id="MobiDB-lite"/>
    </source>
</evidence>
<accession>I0HS65</accession>
<organism evidence="3 4">
    <name type="scientific">Rubrivivax gelatinosus (strain NBRC 100245 / IL144)</name>
    <dbReference type="NCBI Taxonomy" id="983917"/>
    <lineage>
        <taxon>Bacteria</taxon>
        <taxon>Pseudomonadati</taxon>
        <taxon>Pseudomonadota</taxon>
        <taxon>Betaproteobacteria</taxon>
        <taxon>Burkholderiales</taxon>
        <taxon>Sphaerotilaceae</taxon>
        <taxon>Rubrivivax</taxon>
    </lineage>
</organism>
<dbReference type="AlphaFoldDB" id="I0HS65"/>
<dbReference type="GO" id="GO:0030572">
    <property type="term" value="F:phosphatidyltransferase activity"/>
    <property type="evidence" value="ECO:0007669"/>
    <property type="project" value="UniProtKB-ARBA"/>
</dbReference>
<dbReference type="SUPFAM" id="SSF56024">
    <property type="entry name" value="Phospholipase D/nuclease"/>
    <property type="match status" value="2"/>
</dbReference>
<dbReference type="GO" id="GO:0032049">
    <property type="term" value="P:cardiolipin biosynthetic process"/>
    <property type="evidence" value="ECO:0007669"/>
    <property type="project" value="UniProtKB-ARBA"/>
</dbReference>
<sequence length="359" mass="38206">MSEPLIGGNHVALLADDDTGFAAMLEAVDSARDHVNVENLVDIDGHGLALLQRLAARARAGIRVNLLVDRGPLGDGAGEALQPLRLAGVSLGEHDTASWSSLFAGPPRRCEPRELLVVDGRDAFVGGLDVPAGRGRPDGARPGPRLRIQGPVLQRLQRVFVAHWQRFARGPMQQARYFPAQAPAGVQRVAVAVGDNGQHNPFIEALLGAVASASRRVLVASPCEAPPRRLVQALVQARARGVFVEVIVPRAGRGLLRGLPMRQTLQAAGVVVHEAQSGRWHARLSVVDGEWVGIGSTRLDWRNVVRDGEAGIVVIDPGLAGRLERVFEEDASQARAGAAQPQAGQHWRHAAPGGTAGRR</sequence>
<feature type="region of interest" description="Disordered" evidence="1">
    <location>
        <begin position="332"/>
        <end position="359"/>
    </location>
</feature>
<feature type="compositionally biased region" description="Low complexity" evidence="1">
    <location>
        <begin position="333"/>
        <end position="345"/>
    </location>
</feature>
<evidence type="ECO:0000313" key="4">
    <source>
        <dbReference type="Proteomes" id="UP000007883"/>
    </source>
</evidence>
<dbReference type="InterPro" id="IPR025202">
    <property type="entry name" value="PLD-like_dom"/>
</dbReference>
<dbReference type="STRING" id="983917.RGE_25110"/>
<dbReference type="EMBL" id="AP012320">
    <property type="protein sequence ID" value="BAL95852.1"/>
    <property type="molecule type" value="Genomic_DNA"/>
</dbReference>
<keyword evidence="4" id="KW-1185">Reference proteome</keyword>
<dbReference type="eggNOG" id="COG1502">
    <property type="taxonomic scope" value="Bacteria"/>
</dbReference>
<dbReference type="PATRIC" id="fig|983917.3.peg.2443"/>
<dbReference type="PANTHER" id="PTHR21248">
    <property type="entry name" value="CARDIOLIPIN SYNTHASE"/>
    <property type="match status" value="1"/>
</dbReference>
<evidence type="ECO:0000259" key="2">
    <source>
        <dbReference type="PROSITE" id="PS50035"/>
    </source>
</evidence>
<evidence type="ECO:0000313" key="3">
    <source>
        <dbReference type="EMBL" id="BAL95852.1"/>
    </source>
</evidence>
<gene>
    <name evidence="3" type="primary">cls</name>
    <name evidence="3" type="ordered locus">RGE_25110</name>
</gene>
<dbReference type="PROSITE" id="PS50035">
    <property type="entry name" value="PLD"/>
    <property type="match status" value="1"/>
</dbReference>